<accession>A0ABU2SXV6</accession>
<evidence type="ECO:0000256" key="1">
    <source>
        <dbReference type="SAM" id="MobiDB-lite"/>
    </source>
</evidence>
<evidence type="ECO:0000313" key="3">
    <source>
        <dbReference type="Proteomes" id="UP001180531"/>
    </source>
</evidence>
<name>A0ABU2SXV6_9ACTN</name>
<feature type="region of interest" description="Disordered" evidence="1">
    <location>
        <begin position="76"/>
        <end position="100"/>
    </location>
</feature>
<dbReference type="EMBL" id="JAVRFI010000038">
    <property type="protein sequence ID" value="MDT0453838.1"/>
    <property type="molecule type" value="Genomic_DNA"/>
</dbReference>
<organism evidence="2 3">
    <name type="scientific">Streptomyces hesseae</name>
    <dbReference type="NCBI Taxonomy" id="3075519"/>
    <lineage>
        <taxon>Bacteria</taxon>
        <taxon>Bacillati</taxon>
        <taxon>Actinomycetota</taxon>
        <taxon>Actinomycetes</taxon>
        <taxon>Kitasatosporales</taxon>
        <taxon>Streptomycetaceae</taxon>
        <taxon>Streptomyces</taxon>
    </lineage>
</organism>
<protein>
    <submittedName>
        <fullName evidence="2">Uncharacterized protein</fullName>
    </submittedName>
</protein>
<gene>
    <name evidence="2" type="ORF">RM609_32895</name>
</gene>
<reference evidence="2" key="1">
    <citation type="submission" date="2024-05" db="EMBL/GenBank/DDBJ databases">
        <title>30 novel species of actinomycetes from the DSMZ collection.</title>
        <authorList>
            <person name="Nouioui I."/>
        </authorList>
    </citation>
    <scope>NUCLEOTIDE SEQUENCE</scope>
    <source>
        <strain evidence="2">DSM 40473</strain>
    </source>
</reference>
<evidence type="ECO:0000313" key="2">
    <source>
        <dbReference type="EMBL" id="MDT0453838.1"/>
    </source>
</evidence>
<proteinExistence type="predicted"/>
<comment type="caution">
    <text evidence="2">The sequence shown here is derived from an EMBL/GenBank/DDBJ whole genome shotgun (WGS) entry which is preliminary data.</text>
</comment>
<sequence length="100" mass="11325">MSVNDDLNAIQRSLDELGRTVDRLERQLGKGGLEVRRLRTHSEHLRDDLALLRDSAGRPGRQQPAQQIQQMVQVPDAPYDASLWRDADEEGLGSRVRRAP</sequence>
<dbReference type="Proteomes" id="UP001180531">
    <property type="component" value="Unassembled WGS sequence"/>
</dbReference>
<dbReference type="RefSeq" id="WP_311616086.1">
    <property type="nucleotide sequence ID" value="NZ_JAVRFI010000038.1"/>
</dbReference>
<keyword evidence="3" id="KW-1185">Reference proteome</keyword>